<dbReference type="RefSeq" id="WP_058315399.1">
    <property type="nucleotide sequence ID" value="NZ_CYTO01000009.1"/>
</dbReference>
<dbReference type="InterPro" id="IPR057008">
    <property type="entry name" value="SpoVR-like_C"/>
</dbReference>
<protein>
    <submittedName>
        <fullName evidence="3">SpoVR family protein</fullName>
    </submittedName>
</protein>
<sequence length="508" mass="58641">MSNLLFDGPEWTFELLGKAHDAIEEIAIEELGLDVYPNQIEIISSEQMLDAYSAVGMPLMYQHWSYGKRFARDEALYRTGRQGLAYEIVINSNPCISYNMEENTMAMQTLVMAHAAFGHNHFFKNNYLFQQWTDAAGIHDYLAFAKNFVANCEERYGIDAVEEILDAAHALQSQGVFRYGRPPRPSKEELQAMQRQRDGYESQQSVLELWADNTLGKDRLEGSEEDGALSERRGKMNLPQENLLYFLEKHSPVLTSWQRELLRIVRYIAQYMYPQKQTKVMNEGCATFTHYYIINRLLEKDLISEGAYMEMMHSHTNVVLQPEYDDPRYGGLNPYALGFAMMQDIRRICEEPTDEDREWFPDIAGNPDWKGVMKDAWANYRDESFILQFLSPNLIRKFKLFMLSDDAKQANLVVSNIHNRQGYRNIRSALARSYDLAYLEPDIQVDDADLSGDRELKLTHAVRDGITLDPANRDEVLKHLRRLWGYDVSLTARNTETGARISHVSTAA</sequence>
<accession>A0A0P1ISD8</accession>
<evidence type="ECO:0000313" key="4">
    <source>
        <dbReference type="Proteomes" id="UP000051184"/>
    </source>
</evidence>
<dbReference type="Pfam" id="PF04293">
    <property type="entry name" value="SpoVR"/>
    <property type="match status" value="1"/>
</dbReference>
<dbReference type="PANTHER" id="PTHR30029">
    <property type="entry name" value="STAGE V SPORULATION PROTEIN R"/>
    <property type="match status" value="1"/>
</dbReference>
<dbReference type="InterPro" id="IPR056174">
    <property type="entry name" value="SpoVR_N"/>
</dbReference>
<dbReference type="AlphaFoldDB" id="A0A0P1ISD8"/>
<dbReference type="NCBIfam" id="NF008737">
    <property type="entry name" value="PRK11767.1"/>
    <property type="match status" value="1"/>
</dbReference>
<name>A0A0P1ISD8_9RHOB</name>
<dbReference type="STRING" id="1715691.TA5113_01160"/>
<proteinExistence type="predicted"/>
<dbReference type="Proteomes" id="UP000051184">
    <property type="component" value="Unassembled WGS sequence"/>
</dbReference>
<dbReference type="EMBL" id="CYUE01000020">
    <property type="protein sequence ID" value="CUK26519.1"/>
    <property type="molecule type" value="Genomic_DNA"/>
</dbReference>
<feature type="domain" description="SpoVR protein-like N-terminal" evidence="1">
    <location>
        <begin position="10"/>
        <end position="437"/>
    </location>
</feature>
<keyword evidence="4" id="KW-1185">Reference proteome</keyword>
<feature type="domain" description="SpoVR-like C-terminal" evidence="2">
    <location>
        <begin position="441"/>
        <end position="492"/>
    </location>
</feature>
<organism evidence="3 4">
    <name type="scientific">Cognatishimia activa</name>
    <dbReference type="NCBI Taxonomy" id="1715691"/>
    <lineage>
        <taxon>Bacteria</taxon>
        <taxon>Pseudomonadati</taxon>
        <taxon>Pseudomonadota</taxon>
        <taxon>Alphaproteobacteria</taxon>
        <taxon>Rhodobacterales</taxon>
        <taxon>Paracoccaceae</taxon>
        <taxon>Cognatishimia</taxon>
    </lineage>
</organism>
<evidence type="ECO:0000259" key="1">
    <source>
        <dbReference type="Pfam" id="PF04293"/>
    </source>
</evidence>
<dbReference type="Pfam" id="PF24755">
    <property type="entry name" value="SpoVR_C"/>
    <property type="match status" value="1"/>
</dbReference>
<gene>
    <name evidence="3" type="ORF">TA5114_02334</name>
</gene>
<evidence type="ECO:0000313" key="3">
    <source>
        <dbReference type="EMBL" id="CUK26519.1"/>
    </source>
</evidence>
<dbReference type="InterPro" id="IPR057270">
    <property type="entry name" value="Ycgb-like"/>
</dbReference>
<dbReference type="OrthoDB" id="9784270at2"/>
<dbReference type="InterPro" id="IPR007390">
    <property type="entry name" value="Spore_V_R"/>
</dbReference>
<reference evidence="4" key="1">
    <citation type="submission" date="2015-09" db="EMBL/GenBank/DDBJ databases">
        <authorList>
            <person name="Rodrigo-Torres Lidia"/>
            <person name="Arahal R.David."/>
        </authorList>
    </citation>
    <scope>NUCLEOTIDE SEQUENCE [LARGE SCALE GENOMIC DNA]</scope>
    <source>
        <strain evidence="4">CECT 5114</strain>
    </source>
</reference>
<dbReference type="PANTHER" id="PTHR30029:SF2">
    <property type="entry name" value="STAGE V SPORULATION PROTEIN R"/>
    <property type="match status" value="1"/>
</dbReference>
<evidence type="ECO:0000259" key="2">
    <source>
        <dbReference type="Pfam" id="PF24755"/>
    </source>
</evidence>